<accession>A0ABN9MSS8</accession>
<sequence length="236" mass="26972">MFIKDVVVWGNISGINLLDLHLAKMYKYDSSIWGPSNFSRPLLHMIHDRKWLKNDVVTEWKKRKEHRSGLSAAHSIATAISYWQQDSCAGRIVSLGVRNEDPQRFPQHVHIPLELGYVHTVRIWLRIRSGLAAADSQQCSIRFTVPCKPMENQIRCAHGFFNLPDDIVFSMPVTFQNGDWQVCTDITIQDDAKETLLQAAVELIKEKNFAFGILQVEKIAPEEPNGEELIGNRHNV</sequence>
<reference evidence="3" key="1">
    <citation type="submission" date="2023-07" db="EMBL/GenBank/DDBJ databases">
        <authorList>
            <person name="Stuckert A."/>
        </authorList>
    </citation>
    <scope>NUCLEOTIDE SEQUENCE</scope>
</reference>
<feature type="domain" description="Lactate/malate dehydrogenase C-terminal" evidence="2">
    <location>
        <begin position="158"/>
        <end position="208"/>
    </location>
</feature>
<name>A0ABN9MSS8_9NEOB</name>
<protein>
    <recommendedName>
        <fullName evidence="2">Lactate/malate dehydrogenase C-terminal domain-containing protein</fullName>
    </recommendedName>
</protein>
<evidence type="ECO:0000256" key="1">
    <source>
        <dbReference type="ARBA" id="ARBA00023002"/>
    </source>
</evidence>
<keyword evidence="1" id="KW-0560">Oxidoreductase</keyword>
<dbReference type="EMBL" id="CAUEEQ010078269">
    <property type="protein sequence ID" value="CAJ0967364.1"/>
    <property type="molecule type" value="Genomic_DNA"/>
</dbReference>
<dbReference type="Gene3D" id="3.90.110.10">
    <property type="entry name" value="Lactate dehydrogenase/glycoside hydrolase, family 4, C-terminal"/>
    <property type="match status" value="2"/>
</dbReference>
<evidence type="ECO:0000259" key="2">
    <source>
        <dbReference type="Pfam" id="PF02866"/>
    </source>
</evidence>
<proteinExistence type="predicted"/>
<evidence type="ECO:0000313" key="3">
    <source>
        <dbReference type="EMBL" id="CAJ0967364.1"/>
    </source>
</evidence>
<dbReference type="SUPFAM" id="SSF56327">
    <property type="entry name" value="LDH C-terminal domain-like"/>
    <property type="match status" value="2"/>
</dbReference>
<gene>
    <name evidence="3" type="ORF">RIMI_LOCUS22171506</name>
</gene>
<dbReference type="Pfam" id="PF02866">
    <property type="entry name" value="Ldh_1_C"/>
    <property type="match status" value="1"/>
</dbReference>
<dbReference type="InterPro" id="IPR022383">
    <property type="entry name" value="Lactate/malate_DH_C"/>
</dbReference>
<dbReference type="Proteomes" id="UP001176940">
    <property type="component" value="Unassembled WGS sequence"/>
</dbReference>
<evidence type="ECO:0000313" key="4">
    <source>
        <dbReference type="Proteomes" id="UP001176940"/>
    </source>
</evidence>
<comment type="caution">
    <text evidence="3">The sequence shown here is derived from an EMBL/GenBank/DDBJ whole genome shotgun (WGS) entry which is preliminary data.</text>
</comment>
<keyword evidence="4" id="KW-1185">Reference proteome</keyword>
<organism evidence="3 4">
    <name type="scientific">Ranitomeya imitator</name>
    <name type="common">mimic poison frog</name>
    <dbReference type="NCBI Taxonomy" id="111125"/>
    <lineage>
        <taxon>Eukaryota</taxon>
        <taxon>Metazoa</taxon>
        <taxon>Chordata</taxon>
        <taxon>Craniata</taxon>
        <taxon>Vertebrata</taxon>
        <taxon>Euteleostomi</taxon>
        <taxon>Amphibia</taxon>
        <taxon>Batrachia</taxon>
        <taxon>Anura</taxon>
        <taxon>Neobatrachia</taxon>
        <taxon>Hyloidea</taxon>
        <taxon>Dendrobatidae</taxon>
        <taxon>Dendrobatinae</taxon>
        <taxon>Ranitomeya</taxon>
    </lineage>
</organism>
<dbReference type="PANTHER" id="PTHR23382">
    <property type="entry name" value="MALATE DEHYDROGENASE"/>
    <property type="match status" value="1"/>
</dbReference>
<dbReference type="InterPro" id="IPR015955">
    <property type="entry name" value="Lactate_DH/Glyco_Ohase_4_C"/>
</dbReference>
<dbReference type="InterPro" id="IPR010945">
    <property type="entry name" value="Malate_DH_type2"/>
</dbReference>